<protein>
    <submittedName>
        <fullName evidence="2">Uncharacterized protein</fullName>
    </submittedName>
</protein>
<proteinExistence type="predicted"/>
<dbReference type="Proteomes" id="UP001501469">
    <property type="component" value="Unassembled WGS sequence"/>
</dbReference>
<feature type="region of interest" description="Disordered" evidence="1">
    <location>
        <begin position="1"/>
        <end position="37"/>
    </location>
</feature>
<comment type="caution">
    <text evidence="2">The sequence shown here is derived from an EMBL/GenBank/DDBJ whole genome shotgun (WGS) entry which is preliminary data.</text>
</comment>
<organism evidence="2 3">
    <name type="scientific">Hymenobacter glaciei</name>
    <dbReference type="NCBI Taxonomy" id="877209"/>
    <lineage>
        <taxon>Bacteria</taxon>
        <taxon>Pseudomonadati</taxon>
        <taxon>Bacteroidota</taxon>
        <taxon>Cytophagia</taxon>
        <taxon>Cytophagales</taxon>
        <taxon>Hymenobacteraceae</taxon>
        <taxon>Hymenobacter</taxon>
    </lineage>
</organism>
<name>A0ABP7UXG1_9BACT</name>
<reference evidence="3" key="1">
    <citation type="journal article" date="2019" name="Int. J. Syst. Evol. Microbiol.">
        <title>The Global Catalogue of Microorganisms (GCM) 10K type strain sequencing project: providing services to taxonomists for standard genome sequencing and annotation.</title>
        <authorList>
            <consortium name="The Broad Institute Genomics Platform"/>
            <consortium name="The Broad Institute Genome Sequencing Center for Infectious Disease"/>
            <person name="Wu L."/>
            <person name="Ma J."/>
        </authorList>
    </citation>
    <scope>NUCLEOTIDE SEQUENCE [LARGE SCALE GENOMIC DNA]</scope>
    <source>
        <strain evidence="3">JCM 17225</strain>
    </source>
</reference>
<gene>
    <name evidence="2" type="ORF">GCM10022409_47770</name>
</gene>
<feature type="region of interest" description="Disordered" evidence="1">
    <location>
        <begin position="132"/>
        <end position="156"/>
    </location>
</feature>
<evidence type="ECO:0000313" key="2">
    <source>
        <dbReference type="EMBL" id="GAA4055061.1"/>
    </source>
</evidence>
<evidence type="ECO:0000313" key="3">
    <source>
        <dbReference type="Proteomes" id="UP001501469"/>
    </source>
</evidence>
<sequence>MPPPNSGGPARATNPTRPAGAPASTRRPALAAPGSARTPLRAAAAGRGFCSRAFGRVFVHPLGLAFALGLGHGFHGWLRGRGTLGRHRLGTGWCRREQQHPQAGDAKQRFHKANKSTQVIGQFTAWWPVPPPRPGTKAGHAPVARRAAGPAGNNAG</sequence>
<accession>A0ABP7UXG1</accession>
<evidence type="ECO:0000256" key="1">
    <source>
        <dbReference type="SAM" id="MobiDB-lite"/>
    </source>
</evidence>
<feature type="compositionally biased region" description="Low complexity" evidence="1">
    <location>
        <begin position="138"/>
        <end position="156"/>
    </location>
</feature>
<keyword evidence="3" id="KW-1185">Reference proteome</keyword>
<dbReference type="EMBL" id="BAABDK010000035">
    <property type="protein sequence ID" value="GAA4055061.1"/>
    <property type="molecule type" value="Genomic_DNA"/>
</dbReference>